<organism evidence="1 2">
    <name type="scientific">Candidatus Taylorbacteria bacterium RIFCSPLOWO2_01_FULL_48_100</name>
    <dbReference type="NCBI Taxonomy" id="1802322"/>
    <lineage>
        <taxon>Bacteria</taxon>
        <taxon>Candidatus Tayloriibacteriota</taxon>
    </lineage>
</organism>
<dbReference type="Pfam" id="PF13489">
    <property type="entry name" value="Methyltransf_23"/>
    <property type="match status" value="1"/>
</dbReference>
<reference evidence="1 2" key="1">
    <citation type="journal article" date="2016" name="Nat. Commun.">
        <title>Thousands of microbial genomes shed light on interconnected biogeochemical processes in an aquifer system.</title>
        <authorList>
            <person name="Anantharaman K."/>
            <person name="Brown C.T."/>
            <person name="Hug L.A."/>
            <person name="Sharon I."/>
            <person name="Castelle C.J."/>
            <person name="Probst A.J."/>
            <person name="Thomas B.C."/>
            <person name="Singh A."/>
            <person name="Wilkins M.J."/>
            <person name="Karaoz U."/>
            <person name="Brodie E.L."/>
            <person name="Williams K.H."/>
            <person name="Hubbard S.S."/>
            <person name="Banfield J.F."/>
        </authorList>
    </citation>
    <scope>NUCLEOTIDE SEQUENCE [LARGE SCALE GENOMIC DNA]</scope>
</reference>
<dbReference type="Gene3D" id="3.40.50.150">
    <property type="entry name" value="Vaccinia Virus protein VP39"/>
    <property type="match status" value="1"/>
</dbReference>
<evidence type="ECO:0008006" key="3">
    <source>
        <dbReference type="Google" id="ProtNLM"/>
    </source>
</evidence>
<dbReference type="SUPFAM" id="SSF53335">
    <property type="entry name" value="S-adenosyl-L-methionine-dependent methyltransferases"/>
    <property type="match status" value="1"/>
</dbReference>
<dbReference type="EMBL" id="MHSA01000001">
    <property type="protein sequence ID" value="OHA35146.1"/>
    <property type="molecule type" value="Genomic_DNA"/>
</dbReference>
<gene>
    <name evidence="1" type="ORF">A2938_01915</name>
</gene>
<evidence type="ECO:0000313" key="2">
    <source>
        <dbReference type="Proteomes" id="UP000177797"/>
    </source>
</evidence>
<dbReference type="CDD" id="cd02440">
    <property type="entry name" value="AdoMet_MTases"/>
    <property type="match status" value="1"/>
</dbReference>
<name>A0A1G2NGF8_9BACT</name>
<proteinExistence type="predicted"/>
<sequence length="224" mass="25331">MKALLLKAAHAFGLTDKLVRRRIDAFLQKHATSGRTLDVGGGSGPYKKYFPNRVCIDAEAGDGVDVVGDAHDLSRFRDGEFDCVLCTEVLEHLHTPQKAIDEMRRALRLGGTLILTTRFIFPLHNIPGDYFRFTRYGLAHLLRGWKSVEIAEEGTTIEALAVLCERIGFQTETLWTKLLSVDWFILSKIIRPLSFLITKEYGDVTRKSKTRNILTSGYYIVAKR</sequence>
<protein>
    <recommendedName>
        <fullName evidence="3">Methyltransferase type 11 domain-containing protein</fullName>
    </recommendedName>
</protein>
<dbReference type="InterPro" id="IPR029063">
    <property type="entry name" value="SAM-dependent_MTases_sf"/>
</dbReference>
<dbReference type="Proteomes" id="UP000177797">
    <property type="component" value="Unassembled WGS sequence"/>
</dbReference>
<evidence type="ECO:0000313" key="1">
    <source>
        <dbReference type="EMBL" id="OHA35146.1"/>
    </source>
</evidence>
<comment type="caution">
    <text evidence="1">The sequence shown here is derived from an EMBL/GenBank/DDBJ whole genome shotgun (WGS) entry which is preliminary data.</text>
</comment>
<accession>A0A1G2NGF8</accession>
<dbReference type="AlphaFoldDB" id="A0A1G2NGF8"/>